<name>A0A9W6R0Z3_9PSEU</name>
<keyword evidence="6 8" id="KW-1133">Transmembrane helix</keyword>
<reference evidence="9" key="1">
    <citation type="submission" date="2023-03" db="EMBL/GenBank/DDBJ databases">
        <title>Amycolatopsis taiwanensis NBRC 103393.</title>
        <authorList>
            <person name="Ichikawa N."/>
            <person name="Sato H."/>
            <person name="Tonouchi N."/>
        </authorList>
    </citation>
    <scope>NUCLEOTIDE SEQUENCE</scope>
    <source>
        <strain evidence="9">NBRC 103393</strain>
    </source>
</reference>
<evidence type="ECO:0000256" key="3">
    <source>
        <dbReference type="ARBA" id="ARBA00022448"/>
    </source>
</evidence>
<sequence>MDLLFAAVAMTASALVGGATGFAASLLSTPALLLLGYDVPVVVTVNLAATLLSRCVVVWRSWREIEPKRVGLLVVGSAPGAVLGALTVGAIPAHVLRVSAGVLVTLLGLLLFLPAKNEGTAGPGRPMHVLTGLFSGYLATSVSLNGPPVAALLGRVHLPVRTFIANLACYFLTTNSISLVTLIVTGAIPGHGLLPVLPLLVVAAIVGNQLGTMVSSLIPRRAFTRVVAALVLISGLTTALT</sequence>
<dbReference type="Proteomes" id="UP001165136">
    <property type="component" value="Unassembled WGS sequence"/>
</dbReference>
<keyword evidence="4 8" id="KW-1003">Cell membrane</keyword>
<dbReference type="GO" id="GO:0005886">
    <property type="term" value="C:plasma membrane"/>
    <property type="evidence" value="ECO:0007669"/>
    <property type="project" value="UniProtKB-SubCell"/>
</dbReference>
<feature type="transmembrane region" description="Helical" evidence="8">
    <location>
        <begin position="222"/>
        <end position="240"/>
    </location>
</feature>
<keyword evidence="5 8" id="KW-0812">Transmembrane</keyword>
<feature type="transmembrane region" description="Helical" evidence="8">
    <location>
        <begin position="164"/>
        <end position="185"/>
    </location>
</feature>
<protein>
    <recommendedName>
        <fullName evidence="8">Probable membrane transporter protein</fullName>
    </recommendedName>
</protein>
<keyword evidence="7 8" id="KW-0472">Membrane</keyword>
<comment type="similarity">
    <text evidence="2 8">Belongs to the 4-toluene sulfonate uptake permease (TSUP) (TC 2.A.102) family.</text>
</comment>
<dbReference type="PANTHER" id="PTHR30269:SF37">
    <property type="entry name" value="MEMBRANE TRANSPORTER PROTEIN"/>
    <property type="match status" value="1"/>
</dbReference>
<dbReference type="Pfam" id="PF01925">
    <property type="entry name" value="TauE"/>
    <property type="match status" value="1"/>
</dbReference>
<evidence type="ECO:0000313" key="10">
    <source>
        <dbReference type="Proteomes" id="UP001165136"/>
    </source>
</evidence>
<feature type="transmembrane region" description="Helical" evidence="8">
    <location>
        <begin position="71"/>
        <end position="92"/>
    </location>
</feature>
<evidence type="ECO:0000256" key="4">
    <source>
        <dbReference type="ARBA" id="ARBA00022475"/>
    </source>
</evidence>
<dbReference type="PANTHER" id="PTHR30269">
    <property type="entry name" value="TRANSMEMBRANE PROTEIN YFCA"/>
    <property type="match status" value="1"/>
</dbReference>
<comment type="subcellular location">
    <subcellularLocation>
        <location evidence="1 8">Cell membrane</location>
        <topology evidence="1 8">Multi-pass membrane protein</topology>
    </subcellularLocation>
</comment>
<dbReference type="InterPro" id="IPR052017">
    <property type="entry name" value="TSUP"/>
</dbReference>
<evidence type="ECO:0000256" key="5">
    <source>
        <dbReference type="ARBA" id="ARBA00022692"/>
    </source>
</evidence>
<organism evidence="9 10">
    <name type="scientific">Amycolatopsis taiwanensis</name>
    <dbReference type="NCBI Taxonomy" id="342230"/>
    <lineage>
        <taxon>Bacteria</taxon>
        <taxon>Bacillati</taxon>
        <taxon>Actinomycetota</taxon>
        <taxon>Actinomycetes</taxon>
        <taxon>Pseudonocardiales</taxon>
        <taxon>Pseudonocardiaceae</taxon>
        <taxon>Amycolatopsis</taxon>
    </lineage>
</organism>
<gene>
    <name evidence="9" type="ORF">Atai01_29770</name>
</gene>
<dbReference type="EMBL" id="BSTI01000006">
    <property type="protein sequence ID" value="GLY66358.1"/>
    <property type="molecule type" value="Genomic_DNA"/>
</dbReference>
<keyword evidence="10" id="KW-1185">Reference proteome</keyword>
<dbReference type="InterPro" id="IPR002781">
    <property type="entry name" value="TM_pro_TauE-like"/>
</dbReference>
<feature type="transmembrane region" description="Helical" evidence="8">
    <location>
        <begin position="192"/>
        <end position="210"/>
    </location>
</feature>
<evidence type="ECO:0000256" key="1">
    <source>
        <dbReference type="ARBA" id="ARBA00004651"/>
    </source>
</evidence>
<dbReference type="RefSeq" id="WP_285487196.1">
    <property type="nucleotide sequence ID" value="NZ_BSTI01000006.1"/>
</dbReference>
<evidence type="ECO:0000256" key="2">
    <source>
        <dbReference type="ARBA" id="ARBA00009142"/>
    </source>
</evidence>
<evidence type="ECO:0000256" key="6">
    <source>
        <dbReference type="ARBA" id="ARBA00022989"/>
    </source>
</evidence>
<evidence type="ECO:0000256" key="7">
    <source>
        <dbReference type="ARBA" id="ARBA00023136"/>
    </source>
</evidence>
<feature type="transmembrane region" description="Helical" evidence="8">
    <location>
        <begin position="98"/>
        <end position="115"/>
    </location>
</feature>
<comment type="caution">
    <text evidence="9">The sequence shown here is derived from an EMBL/GenBank/DDBJ whole genome shotgun (WGS) entry which is preliminary data.</text>
</comment>
<evidence type="ECO:0000256" key="8">
    <source>
        <dbReference type="RuleBase" id="RU363041"/>
    </source>
</evidence>
<evidence type="ECO:0000313" key="9">
    <source>
        <dbReference type="EMBL" id="GLY66358.1"/>
    </source>
</evidence>
<dbReference type="AlphaFoldDB" id="A0A9W6R0Z3"/>
<keyword evidence="3" id="KW-0813">Transport</keyword>
<accession>A0A9W6R0Z3</accession>
<feature type="transmembrane region" description="Helical" evidence="8">
    <location>
        <begin position="39"/>
        <end position="59"/>
    </location>
</feature>
<proteinExistence type="inferred from homology"/>